<dbReference type="GO" id="GO:0005737">
    <property type="term" value="C:cytoplasm"/>
    <property type="evidence" value="ECO:0007669"/>
    <property type="project" value="TreeGrafter"/>
</dbReference>
<feature type="domain" description="HPt" evidence="3">
    <location>
        <begin position="65"/>
        <end position="173"/>
    </location>
</feature>
<dbReference type="GO" id="GO:0009927">
    <property type="term" value="F:histidine phosphotransfer kinase activity"/>
    <property type="evidence" value="ECO:0007669"/>
    <property type="project" value="InterPro"/>
</dbReference>
<comment type="caution">
    <text evidence="4">The sequence shown here is derived from an EMBL/GenBank/DDBJ whole genome shotgun (WGS) entry which is preliminary data.</text>
</comment>
<feature type="coiled-coil region" evidence="2">
    <location>
        <begin position="149"/>
        <end position="176"/>
    </location>
</feature>
<proteinExistence type="predicted"/>
<evidence type="ECO:0000256" key="2">
    <source>
        <dbReference type="SAM" id="Coils"/>
    </source>
</evidence>
<dbReference type="PROSITE" id="PS50894">
    <property type="entry name" value="HPT"/>
    <property type="match status" value="1"/>
</dbReference>
<organism evidence="4 5">
    <name type="scientific">Stachybotrys elegans</name>
    <dbReference type="NCBI Taxonomy" id="80388"/>
    <lineage>
        <taxon>Eukaryota</taxon>
        <taxon>Fungi</taxon>
        <taxon>Dikarya</taxon>
        <taxon>Ascomycota</taxon>
        <taxon>Pezizomycotina</taxon>
        <taxon>Sordariomycetes</taxon>
        <taxon>Hypocreomycetidae</taxon>
        <taxon>Hypocreales</taxon>
        <taxon>Stachybotryaceae</taxon>
        <taxon>Stachybotrys</taxon>
    </lineage>
</organism>
<dbReference type="GO" id="GO:0043424">
    <property type="term" value="F:protein histidine kinase binding"/>
    <property type="evidence" value="ECO:0007669"/>
    <property type="project" value="InterPro"/>
</dbReference>
<dbReference type="Proteomes" id="UP000813444">
    <property type="component" value="Unassembled WGS sequence"/>
</dbReference>
<protein>
    <recommendedName>
        <fullName evidence="3">HPt domain-containing protein</fullName>
    </recommendedName>
</protein>
<dbReference type="PANTHER" id="PTHR28242:SF52">
    <property type="entry name" value="PHOSPHORELAY INTERMEDIATE PROTEIN YPD1"/>
    <property type="match status" value="1"/>
</dbReference>
<dbReference type="GO" id="GO:0005634">
    <property type="term" value="C:nucleus"/>
    <property type="evidence" value="ECO:0007669"/>
    <property type="project" value="TreeGrafter"/>
</dbReference>
<dbReference type="OrthoDB" id="1673781at2759"/>
<evidence type="ECO:0000256" key="1">
    <source>
        <dbReference type="PROSITE-ProRule" id="PRU00110"/>
    </source>
</evidence>
<dbReference type="AlphaFoldDB" id="A0A8K0SJ86"/>
<name>A0A8K0SJ86_9HYPO</name>
<dbReference type="EMBL" id="JAGPNK010000011">
    <property type="protein sequence ID" value="KAH7311655.1"/>
    <property type="molecule type" value="Genomic_DNA"/>
</dbReference>
<dbReference type="Gene3D" id="1.20.120.160">
    <property type="entry name" value="HPT domain"/>
    <property type="match status" value="1"/>
</dbReference>
<keyword evidence="2" id="KW-0175">Coiled coil</keyword>
<dbReference type="GO" id="GO:0000160">
    <property type="term" value="P:phosphorelay signal transduction system"/>
    <property type="evidence" value="ECO:0007669"/>
    <property type="project" value="InterPro"/>
</dbReference>
<keyword evidence="1" id="KW-0597">Phosphoprotein</keyword>
<sequence>MARTIDDIDWNASVREYDLPGVEHAAFDQIIEMDILDNDKSYAFTLGIVVSFFTQAQETFDAMDKALLKASPDEIKKTVSSDDAEALSEAQAQAETSALAELSSLGHYLKGSSATLGVTTVKDGCEKIQLYGKMIGDNGAPEDDRNKCLVNIKTKLDEIRQEYQDVEAALRRFFKMEPEDAADGSINDEAVS</sequence>
<dbReference type="InterPro" id="IPR045871">
    <property type="entry name" value="AHP1-5/YPD1"/>
</dbReference>
<evidence type="ECO:0000259" key="3">
    <source>
        <dbReference type="PROSITE" id="PS50894"/>
    </source>
</evidence>
<keyword evidence="5" id="KW-1185">Reference proteome</keyword>
<feature type="modified residue" description="Phosphohistidine" evidence="1">
    <location>
        <position position="107"/>
    </location>
</feature>
<evidence type="ECO:0000313" key="5">
    <source>
        <dbReference type="Proteomes" id="UP000813444"/>
    </source>
</evidence>
<accession>A0A8K0SJ86</accession>
<dbReference type="SUPFAM" id="SSF47226">
    <property type="entry name" value="Histidine-containing phosphotransfer domain, HPT domain"/>
    <property type="match status" value="1"/>
</dbReference>
<dbReference type="InterPro" id="IPR008207">
    <property type="entry name" value="Sig_transdc_His_kin_Hpt_dom"/>
</dbReference>
<gene>
    <name evidence="4" type="ORF">B0I35DRAFT_481604</name>
</gene>
<dbReference type="InterPro" id="IPR036641">
    <property type="entry name" value="HPT_dom_sf"/>
</dbReference>
<dbReference type="PANTHER" id="PTHR28242">
    <property type="entry name" value="PHOSPHORELAY INTERMEDIATE PROTEIN YPD1"/>
    <property type="match status" value="1"/>
</dbReference>
<reference evidence="4" key="1">
    <citation type="journal article" date="2021" name="Nat. Commun.">
        <title>Genetic determinants of endophytism in the Arabidopsis root mycobiome.</title>
        <authorList>
            <person name="Mesny F."/>
            <person name="Miyauchi S."/>
            <person name="Thiergart T."/>
            <person name="Pickel B."/>
            <person name="Atanasova L."/>
            <person name="Karlsson M."/>
            <person name="Huettel B."/>
            <person name="Barry K.W."/>
            <person name="Haridas S."/>
            <person name="Chen C."/>
            <person name="Bauer D."/>
            <person name="Andreopoulos W."/>
            <person name="Pangilinan J."/>
            <person name="LaButti K."/>
            <person name="Riley R."/>
            <person name="Lipzen A."/>
            <person name="Clum A."/>
            <person name="Drula E."/>
            <person name="Henrissat B."/>
            <person name="Kohler A."/>
            <person name="Grigoriev I.V."/>
            <person name="Martin F.M."/>
            <person name="Hacquard S."/>
        </authorList>
    </citation>
    <scope>NUCLEOTIDE SEQUENCE</scope>
    <source>
        <strain evidence="4">MPI-CAGE-CH-0235</strain>
    </source>
</reference>
<evidence type="ECO:0000313" key="4">
    <source>
        <dbReference type="EMBL" id="KAH7311655.1"/>
    </source>
</evidence>
<dbReference type="Pfam" id="PF01627">
    <property type="entry name" value="Hpt"/>
    <property type="match status" value="1"/>
</dbReference>